<name>A0A9Q9AJX9_9PEZI</name>
<dbReference type="EMBL" id="CP099419">
    <property type="protein sequence ID" value="USW50405.1"/>
    <property type="molecule type" value="Genomic_DNA"/>
</dbReference>
<evidence type="ECO:0000313" key="1">
    <source>
        <dbReference type="EMBL" id="USW50405.1"/>
    </source>
</evidence>
<reference evidence="1" key="1">
    <citation type="submission" date="2022-06" db="EMBL/GenBank/DDBJ databases">
        <title>Complete genome sequences of two strains of the flax pathogen Septoria linicola.</title>
        <authorList>
            <person name="Lapalu N."/>
            <person name="Simon A."/>
            <person name="Demenou B."/>
            <person name="Paumier D."/>
            <person name="Guillot M.-P."/>
            <person name="Gout L."/>
            <person name="Valade R."/>
        </authorList>
    </citation>
    <scope>NUCLEOTIDE SEQUENCE</scope>
    <source>
        <strain evidence="1">SE15195</strain>
    </source>
</reference>
<sequence length="474" mass="54550">MDRQTSTDLFANKRRVTRGQVKKVKNTFPFLLLPAELRNLVYTFAGNVSTLNDYFNAAYAKLPCNDDSSVLLRRPPPVVRKTTPTVFLINKQIFQEVYYLLQKQGVSFHHGLLEHELREVISVNVLRQVATLEITDSGHFICLKDSKLPTRWRGYMELLKEIGELFSSPAKHNLKKLTVDFKCVNLVEHMTTCHESSYKCGFRDQMSNALEIFGRARGMGEVVLHGLNVEEAAQLKKRMEKPHLGFLNLPQELRDMVYDYSLDWSDASIMLRRALAKWTDKTKKFPFPERTTPTILLLNKQINAEAIKVLHKKPLNLTLPFDESFREQTRIPSIMGFISRNTLKHVTTINLDLQGWMWVFNIDERFTAILASSENLKHIKFYWKDVMKSSFQVAPRSMYPDRVVASRLKLLANIRDMESVKFEGDLPLPYTSPLTSIMTSRPSISLEGLPKLMAVRPSGEVVEVDDRDVPVDEQ</sequence>
<dbReference type="Proteomes" id="UP001056384">
    <property type="component" value="Chromosome 2"/>
</dbReference>
<organism evidence="1 2">
    <name type="scientific">Septoria linicola</name>
    <dbReference type="NCBI Taxonomy" id="215465"/>
    <lineage>
        <taxon>Eukaryota</taxon>
        <taxon>Fungi</taxon>
        <taxon>Dikarya</taxon>
        <taxon>Ascomycota</taxon>
        <taxon>Pezizomycotina</taxon>
        <taxon>Dothideomycetes</taxon>
        <taxon>Dothideomycetidae</taxon>
        <taxon>Mycosphaerellales</taxon>
        <taxon>Mycosphaerellaceae</taxon>
        <taxon>Septoria</taxon>
    </lineage>
</organism>
<evidence type="ECO:0000313" key="2">
    <source>
        <dbReference type="Proteomes" id="UP001056384"/>
    </source>
</evidence>
<keyword evidence="2" id="KW-1185">Reference proteome</keyword>
<proteinExistence type="predicted"/>
<evidence type="ECO:0008006" key="3">
    <source>
        <dbReference type="Google" id="ProtNLM"/>
    </source>
</evidence>
<dbReference type="AlphaFoldDB" id="A0A9Q9AJX9"/>
<dbReference type="OrthoDB" id="3510794at2759"/>
<accession>A0A9Q9AJX9</accession>
<dbReference type="PANTHER" id="PTHR42085">
    <property type="entry name" value="F-BOX DOMAIN-CONTAINING PROTEIN"/>
    <property type="match status" value="1"/>
</dbReference>
<dbReference type="InterPro" id="IPR038883">
    <property type="entry name" value="AN11006-like"/>
</dbReference>
<dbReference type="PANTHER" id="PTHR42085:SF2">
    <property type="entry name" value="F-BOX DOMAIN-CONTAINING PROTEIN"/>
    <property type="match status" value="1"/>
</dbReference>
<gene>
    <name evidence="1" type="ORF">Slin15195_G037240</name>
</gene>
<protein>
    <recommendedName>
        <fullName evidence="3">F-box domain-containing protein</fullName>
    </recommendedName>
</protein>